<protein>
    <recommendedName>
        <fullName evidence="4">Glycosyltransferase RgtA/B/C/D-like domain-containing protein</fullName>
    </recommendedName>
</protein>
<feature type="transmembrane region" description="Helical" evidence="1">
    <location>
        <begin position="148"/>
        <end position="164"/>
    </location>
</feature>
<name>M4Z4R9_9BRAD</name>
<sequence>MTLSVTHTEATARPAHALLPLWVGAGVYALVLISGNRLLNDPDTLWQVTVGQWIIDHRAVPEVDVYSFTMRGAPWISTQWLAQVAYAGAYALAGWSGPVVLAASAIALAFALFARALGRHLRDGTTLLFVVAAFLLCLPHLLARPHVLAFPILVAWIAGLVDAADRKDAPSPALVLLIALWANLHGGFVFGLFFIAPAALDALVNADASARRGLALRWAAFAALALAASCCTPYGWNALLASQKILALGQALPLIVEWKATDFQGLGPFEICVLPALGFALFHGIKLPPVRILMLLGLLHMALAQARAAEILALVGPLALAAPLARQIGTQPLSMIAGGARASLTSAVVLMLGAATIASLPILSYAPNLRGTPVAAVTELKKLNLTRVLNDYDFGGYLISTGVAPFIDGRTELYGEKFFVDHNAASGLMEPDNLFRLLSDYDIEATLLRTQSAATKLLDHVDGWQKVYADDIATIHLRKAGARHRAEPAVDAGGN</sequence>
<dbReference type="PATRIC" id="fig|1245469.3.peg.1947"/>
<evidence type="ECO:0000313" key="2">
    <source>
        <dbReference type="EMBL" id="BAM87916.1"/>
    </source>
</evidence>
<organism evidence="2 3">
    <name type="scientific">Bradyrhizobium oligotrophicum S58</name>
    <dbReference type="NCBI Taxonomy" id="1245469"/>
    <lineage>
        <taxon>Bacteria</taxon>
        <taxon>Pseudomonadati</taxon>
        <taxon>Pseudomonadota</taxon>
        <taxon>Alphaproteobacteria</taxon>
        <taxon>Hyphomicrobiales</taxon>
        <taxon>Nitrobacteraceae</taxon>
        <taxon>Bradyrhizobium</taxon>
    </lineage>
</organism>
<dbReference type="KEGG" id="aol:S58_19090"/>
<keyword evidence="3" id="KW-1185">Reference proteome</keyword>
<feature type="transmembrane region" description="Helical" evidence="1">
    <location>
        <begin position="89"/>
        <end position="113"/>
    </location>
</feature>
<dbReference type="OrthoDB" id="9786218at2"/>
<reference evidence="2 3" key="1">
    <citation type="journal article" date="2013" name="Appl. Environ. Microbiol.">
        <title>Genome analysis suggests that the soil oligotrophic bacterium Agromonas oligotrophica (Bradyrhizobium oligotrophicum) is a nitrogen-fixing symbiont of Aeschynomene indica.</title>
        <authorList>
            <person name="Okubo T."/>
            <person name="Fukushima S."/>
            <person name="Itakura M."/>
            <person name="Oshima K."/>
            <person name="Longtonglang A."/>
            <person name="Teaumroong N."/>
            <person name="Mitsui H."/>
            <person name="Hattori M."/>
            <person name="Hattori R."/>
            <person name="Hattori T."/>
            <person name="Minamisawa K."/>
        </authorList>
    </citation>
    <scope>NUCLEOTIDE SEQUENCE [LARGE SCALE GENOMIC DNA]</scope>
    <source>
        <strain evidence="2 3">S58</strain>
    </source>
</reference>
<feature type="transmembrane region" description="Helical" evidence="1">
    <location>
        <begin position="125"/>
        <end position="142"/>
    </location>
</feature>
<proteinExistence type="predicted"/>
<dbReference type="STRING" id="1245469.S58_19090"/>
<feature type="transmembrane region" description="Helical" evidence="1">
    <location>
        <begin position="342"/>
        <end position="363"/>
    </location>
</feature>
<gene>
    <name evidence="2" type="ORF">S58_19090</name>
</gene>
<evidence type="ECO:0000256" key="1">
    <source>
        <dbReference type="SAM" id="Phobius"/>
    </source>
</evidence>
<dbReference type="AlphaFoldDB" id="M4Z4R9"/>
<keyword evidence="1" id="KW-1133">Transmembrane helix</keyword>
<evidence type="ECO:0008006" key="4">
    <source>
        <dbReference type="Google" id="ProtNLM"/>
    </source>
</evidence>
<keyword evidence="1" id="KW-0812">Transmembrane</keyword>
<dbReference type="RefSeq" id="WP_015665043.1">
    <property type="nucleotide sequence ID" value="NC_020453.1"/>
</dbReference>
<feature type="transmembrane region" description="Helical" evidence="1">
    <location>
        <begin position="173"/>
        <end position="195"/>
    </location>
</feature>
<feature type="transmembrane region" description="Helical" evidence="1">
    <location>
        <begin position="215"/>
        <end position="236"/>
    </location>
</feature>
<dbReference type="eggNOG" id="COG1287">
    <property type="taxonomic scope" value="Bacteria"/>
</dbReference>
<dbReference type="EMBL" id="AP012603">
    <property type="protein sequence ID" value="BAM87916.1"/>
    <property type="molecule type" value="Genomic_DNA"/>
</dbReference>
<keyword evidence="1" id="KW-0472">Membrane</keyword>
<evidence type="ECO:0000313" key="3">
    <source>
        <dbReference type="Proteomes" id="UP000011841"/>
    </source>
</evidence>
<accession>M4Z4R9</accession>
<dbReference type="GeneID" id="301815829"/>
<dbReference type="HOGENOM" id="CLU_033063_0_0_5"/>
<feature type="transmembrane region" description="Helical" evidence="1">
    <location>
        <begin position="21"/>
        <end position="39"/>
    </location>
</feature>
<dbReference type="Proteomes" id="UP000011841">
    <property type="component" value="Chromosome"/>
</dbReference>